<feature type="transmembrane region" description="Helical" evidence="6">
    <location>
        <begin position="272"/>
        <end position="288"/>
    </location>
</feature>
<accession>F7ZAF0</accession>
<feature type="transmembrane region" description="Helical" evidence="6">
    <location>
        <begin position="126"/>
        <end position="144"/>
    </location>
</feature>
<evidence type="ECO:0000259" key="7">
    <source>
        <dbReference type="Pfam" id="PF00892"/>
    </source>
</evidence>
<evidence type="ECO:0000256" key="6">
    <source>
        <dbReference type="SAM" id="Phobius"/>
    </source>
</evidence>
<sequence>MTDTDRPRLGIGLRILSGVLFAGMVICVKAVSEDVPLGEIVFFRSAFALIPLIVFLWLRSEFPQGLATRRPIGHLVRAGFGALALFASFAAIVRLGVAEVTLIAQLSPILMAIAAVVLLGERLTVWRISGLAFGFAGVIVMVWPELGHSGASGARLIGFGFAILSAALAAIALIMVRSLNRTESPGAIALYFVLASMIGALLTVPSGWIMPSSWTVFLLIGSGLFGGFAHIAMTLAFRYAEATRLAPFEYIAIIWPILADLLIFRLSLSTSFLFALPLVLLGAAIAAAEKNKSLAPKTGQ</sequence>
<organism evidence="8 9">
    <name type="scientific">Roseobacter litoralis (strain ATCC 49566 / DSM 6996 / JCM 21268 / NBRC 15278 / OCh 149)</name>
    <dbReference type="NCBI Taxonomy" id="391595"/>
    <lineage>
        <taxon>Bacteria</taxon>
        <taxon>Pseudomonadati</taxon>
        <taxon>Pseudomonadota</taxon>
        <taxon>Alphaproteobacteria</taxon>
        <taxon>Rhodobacterales</taxon>
        <taxon>Roseobacteraceae</taxon>
        <taxon>Roseobacter</taxon>
    </lineage>
</organism>
<comment type="similarity">
    <text evidence="2">Belongs to the drug/metabolite transporter (DMT) superfamily. 10 TMS drug/metabolite exporter (DME) (TC 2.A.7.3) family.</text>
</comment>
<dbReference type="InterPro" id="IPR000620">
    <property type="entry name" value="EamA_dom"/>
</dbReference>
<feature type="transmembrane region" description="Helical" evidence="6">
    <location>
        <begin position="37"/>
        <end position="58"/>
    </location>
</feature>
<dbReference type="Pfam" id="PF00892">
    <property type="entry name" value="EamA"/>
    <property type="match status" value="1"/>
</dbReference>
<evidence type="ECO:0000256" key="2">
    <source>
        <dbReference type="ARBA" id="ARBA00009853"/>
    </source>
</evidence>
<evidence type="ECO:0000256" key="5">
    <source>
        <dbReference type="ARBA" id="ARBA00023136"/>
    </source>
</evidence>
<name>F7ZAF0_ROSLO</name>
<keyword evidence="3 6" id="KW-0812">Transmembrane</keyword>
<feature type="transmembrane region" description="Helical" evidence="6">
    <location>
        <begin position="216"/>
        <end position="236"/>
    </location>
</feature>
<protein>
    <recommendedName>
        <fullName evidence="7">EamA domain-containing protein</fullName>
    </recommendedName>
</protein>
<dbReference type="SUPFAM" id="SSF103481">
    <property type="entry name" value="Multidrug resistance efflux transporter EmrE"/>
    <property type="match status" value="2"/>
</dbReference>
<evidence type="ECO:0000256" key="4">
    <source>
        <dbReference type="ARBA" id="ARBA00022989"/>
    </source>
</evidence>
<dbReference type="EMBL" id="CP002623">
    <property type="protein sequence ID" value="AEI92950.1"/>
    <property type="molecule type" value="Genomic_DNA"/>
</dbReference>
<feature type="transmembrane region" description="Helical" evidence="6">
    <location>
        <begin position="78"/>
        <end position="96"/>
    </location>
</feature>
<reference evidence="8 9" key="1">
    <citation type="journal article" date="2011" name="BMC Genomics">
        <title>Comparative genome analysis and genome-guided physiological analysis of Roseobacter litoralis.</title>
        <authorList>
            <person name="Kalhoefer D."/>
            <person name="Thole S."/>
            <person name="Voget S."/>
            <person name="Lehmann R."/>
            <person name="Liesegang H."/>
            <person name="Wollher A."/>
            <person name="Daniel R."/>
            <person name="Simon M."/>
            <person name="Brinkhoff T."/>
        </authorList>
    </citation>
    <scope>NUCLEOTIDE SEQUENCE [LARGE SCALE GENOMIC DNA]</scope>
    <source>
        <strain evidence="9">ATCC 49566 / DSM 6996 / JCM 21268 / NBRC 15278 / OCh 149</strain>
    </source>
</reference>
<evidence type="ECO:0000256" key="3">
    <source>
        <dbReference type="ARBA" id="ARBA00022692"/>
    </source>
</evidence>
<evidence type="ECO:0000313" key="9">
    <source>
        <dbReference type="Proteomes" id="UP000001353"/>
    </source>
</evidence>
<dbReference type="HOGENOM" id="CLU_032828_0_0_5"/>
<evidence type="ECO:0000256" key="1">
    <source>
        <dbReference type="ARBA" id="ARBA00004141"/>
    </source>
</evidence>
<proteinExistence type="inferred from homology"/>
<feature type="transmembrane region" description="Helical" evidence="6">
    <location>
        <begin position="156"/>
        <end position="176"/>
    </location>
</feature>
<comment type="subcellular location">
    <subcellularLocation>
        <location evidence="1">Membrane</location>
        <topology evidence="1">Multi-pass membrane protein</topology>
    </subcellularLocation>
</comment>
<dbReference type="Proteomes" id="UP000001353">
    <property type="component" value="Chromosome"/>
</dbReference>
<dbReference type="RefSeq" id="WP_013960890.1">
    <property type="nucleotide sequence ID" value="NC_015730.1"/>
</dbReference>
<dbReference type="KEGG" id="rli:RLO149_c009340"/>
<gene>
    <name evidence="8" type="ordered locus">RLO149_c009340</name>
</gene>
<feature type="transmembrane region" description="Helical" evidence="6">
    <location>
        <begin position="12"/>
        <end position="31"/>
    </location>
</feature>
<dbReference type="OrthoDB" id="8478503at2"/>
<keyword evidence="9" id="KW-1185">Reference proteome</keyword>
<dbReference type="InterPro" id="IPR037185">
    <property type="entry name" value="EmrE-like"/>
</dbReference>
<dbReference type="AlphaFoldDB" id="F7ZAF0"/>
<keyword evidence="5 6" id="KW-0472">Membrane</keyword>
<dbReference type="PANTHER" id="PTHR22911:SF6">
    <property type="entry name" value="SOLUTE CARRIER FAMILY 35 MEMBER G1"/>
    <property type="match status" value="1"/>
</dbReference>
<keyword evidence="4 6" id="KW-1133">Transmembrane helix</keyword>
<evidence type="ECO:0000313" key="8">
    <source>
        <dbReference type="EMBL" id="AEI92950.1"/>
    </source>
</evidence>
<dbReference type="PANTHER" id="PTHR22911">
    <property type="entry name" value="ACYL-MALONYL CONDENSING ENZYME-RELATED"/>
    <property type="match status" value="1"/>
</dbReference>
<feature type="transmembrane region" description="Helical" evidence="6">
    <location>
        <begin position="188"/>
        <end position="210"/>
    </location>
</feature>
<dbReference type="eggNOG" id="COG0697">
    <property type="taxonomic scope" value="Bacteria"/>
</dbReference>
<dbReference type="GO" id="GO:0016020">
    <property type="term" value="C:membrane"/>
    <property type="evidence" value="ECO:0007669"/>
    <property type="project" value="UniProtKB-SubCell"/>
</dbReference>
<feature type="domain" description="EamA" evidence="7">
    <location>
        <begin position="9"/>
        <end position="142"/>
    </location>
</feature>
<dbReference type="STRING" id="391595.RLO149_c009340"/>
<feature type="transmembrane region" description="Helical" evidence="6">
    <location>
        <begin position="102"/>
        <end position="119"/>
    </location>
</feature>